<dbReference type="Pfam" id="PF00528">
    <property type="entry name" value="BPD_transp_1"/>
    <property type="match status" value="1"/>
</dbReference>
<comment type="caution">
    <text evidence="11">The sequence shown here is derived from an EMBL/GenBank/DDBJ whole genome shotgun (WGS) entry which is preliminary data.</text>
</comment>
<feature type="domain" description="ABC transporter" evidence="9">
    <location>
        <begin position="497"/>
        <end position="728"/>
    </location>
</feature>
<evidence type="ECO:0000313" key="12">
    <source>
        <dbReference type="Proteomes" id="UP001268819"/>
    </source>
</evidence>
<evidence type="ECO:0000256" key="4">
    <source>
        <dbReference type="ARBA" id="ARBA00022840"/>
    </source>
</evidence>
<evidence type="ECO:0000259" key="10">
    <source>
        <dbReference type="PROSITE" id="PS50928"/>
    </source>
</evidence>
<dbReference type="InterPro" id="IPR003439">
    <property type="entry name" value="ABC_transporter-like_ATP-bd"/>
</dbReference>
<keyword evidence="12" id="KW-1185">Reference proteome</keyword>
<feature type="domain" description="ABC transporter" evidence="9">
    <location>
        <begin position="274"/>
        <end position="503"/>
    </location>
</feature>
<keyword evidence="6 7" id="KW-0472">Membrane</keyword>
<evidence type="ECO:0000259" key="9">
    <source>
        <dbReference type="PROSITE" id="PS50893"/>
    </source>
</evidence>
<dbReference type="Gene3D" id="3.40.50.300">
    <property type="entry name" value="P-loop containing nucleotide triphosphate hydrolases"/>
    <property type="match status" value="2"/>
</dbReference>
<dbReference type="SMART" id="SM00382">
    <property type="entry name" value="AAA"/>
    <property type="match status" value="2"/>
</dbReference>
<evidence type="ECO:0000256" key="7">
    <source>
        <dbReference type="RuleBase" id="RU363032"/>
    </source>
</evidence>
<evidence type="ECO:0000256" key="2">
    <source>
        <dbReference type="ARBA" id="ARBA00022692"/>
    </source>
</evidence>
<evidence type="ECO:0000256" key="1">
    <source>
        <dbReference type="ARBA" id="ARBA00004141"/>
    </source>
</evidence>
<sequence>MTRAALLCVLLVVVGGALWTPHDPTAAIGPAWSPPGGDALLGTDALGRDVLSRVLAGGADLLLIALLAAACASAVGLAWGLVAGWTGRGGALLADVLMAVPFLVLALLFAVTLPGWAAVVAGTVCGGAPLTARLVGDLTRRTRATGYVEAALGRGERTASVLCREVLPSIARYAVADAALRFVVALQLASALAVLGFGARPPAPDWGLMLRENLPGAALNPAGVLGPAAALTALSLAVALAGHGAAPRPRTPRPGTPRPAASEDPTGVTTARGLSVDGLSVVDGRGRVLLDDFSALVAPGEVVGLAGPSGAGKTTAVRGLLDTLDGDAVKVAGTTRWQGSPVRPGRAAHRWRREHVGVLDQDPAGTLDPRHTVGRALGPAGLAVLAELGLDPAGFRDRLPRTLSGGQARRVALARALTGAPAVLVLDEPTAGLHPEAVDLVARVVLARRGDPSRVTLLVSHDEVFLARVADRVLAVGVVAATHVEALEPRPSGPTALAVDRLTVRRGGRTVLRDLTLDVAAGEVVAVVGESGSGKSTLLRALAGLVPADTGEVRRGRVVLPRAVADRDRAALRAVQLLAQDPADALNPAHTAGTAITRPLRVLGDATREAARSRVPDLLAGVGLAADTAHRRPGRLSGGQRQRVALARALAAEPAVLLADEPTAALDRATAATVLDLLDDLRDRGLAVLVATHDPAVAARADRVLRLSAGRLTTDHPAHHANGASPRVP</sequence>
<gene>
    <name evidence="11" type="ORF">J2S66_001807</name>
</gene>
<feature type="transmembrane region" description="Helical" evidence="7">
    <location>
        <begin position="178"/>
        <end position="199"/>
    </location>
</feature>
<evidence type="ECO:0000256" key="3">
    <source>
        <dbReference type="ARBA" id="ARBA00022741"/>
    </source>
</evidence>
<dbReference type="GO" id="GO:0005524">
    <property type="term" value="F:ATP binding"/>
    <property type="evidence" value="ECO:0007669"/>
    <property type="project" value="UniProtKB-KW"/>
</dbReference>
<evidence type="ECO:0000256" key="5">
    <source>
        <dbReference type="ARBA" id="ARBA00022989"/>
    </source>
</evidence>
<keyword evidence="4 11" id="KW-0067">ATP-binding</keyword>
<name>A0ABU1PS10_9PSEU</name>
<dbReference type="PANTHER" id="PTHR24220">
    <property type="entry name" value="IMPORT ATP-BINDING PROTEIN"/>
    <property type="match status" value="1"/>
</dbReference>
<evidence type="ECO:0000256" key="8">
    <source>
        <dbReference type="SAM" id="MobiDB-lite"/>
    </source>
</evidence>
<comment type="subcellular location">
    <subcellularLocation>
        <location evidence="7">Cell membrane</location>
        <topology evidence="7">Multi-pass membrane protein</topology>
    </subcellularLocation>
    <subcellularLocation>
        <location evidence="1">Membrane</location>
        <topology evidence="1">Multi-pass membrane protein</topology>
    </subcellularLocation>
</comment>
<keyword evidence="5 7" id="KW-1133">Transmembrane helix</keyword>
<feature type="region of interest" description="Disordered" evidence="8">
    <location>
        <begin position="244"/>
        <end position="272"/>
    </location>
</feature>
<dbReference type="PANTHER" id="PTHR24220:SF685">
    <property type="entry name" value="ABC TRANSPORTER RELATED"/>
    <property type="match status" value="1"/>
</dbReference>
<dbReference type="InterPro" id="IPR027417">
    <property type="entry name" value="P-loop_NTPase"/>
</dbReference>
<dbReference type="InterPro" id="IPR017871">
    <property type="entry name" value="ABC_transporter-like_CS"/>
</dbReference>
<dbReference type="Pfam" id="PF00005">
    <property type="entry name" value="ABC_tran"/>
    <property type="match status" value="2"/>
</dbReference>
<dbReference type="Gene3D" id="1.10.3720.10">
    <property type="entry name" value="MetI-like"/>
    <property type="match status" value="1"/>
</dbReference>
<dbReference type="SUPFAM" id="SSF161098">
    <property type="entry name" value="MetI-like"/>
    <property type="match status" value="1"/>
</dbReference>
<feature type="domain" description="ABC transmembrane type-1" evidence="10">
    <location>
        <begin position="58"/>
        <end position="242"/>
    </location>
</feature>
<dbReference type="Proteomes" id="UP001268819">
    <property type="component" value="Unassembled WGS sequence"/>
</dbReference>
<dbReference type="EMBL" id="JAVDSG010000001">
    <property type="protein sequence ID" value="MDR6593423.1"/>
    <property type="molecule type" value="Genomic_DNA"/>
</dbReference>
<evidence type="ECO:0000256" key="6">
    <source>
        <dbReference type="ARBA" id="ARBA00023136"/>
    </source>
</evidence>
<keyword evidence="2 7" id="KW-0812">Transmembrane</keyword>
<protein>
    <submittedName>
        <fullName evidence="11">Peptide/nickel transport system ATP-binding protein</fullName>
    </submittedName>
</protein>
<feature type="transmembrane region" description="Helical" evidence="7">
    <location>
        <begin position="61"/>
        <end position="85"/>
    </location>
</feature>
<feature type="transmembrane region" description="Helical" evidence="7">
    <location>
        <begin position="116"/>
        <end position="135"/>
    </location>
</feature>
<dbReference type="SUPFAM" id="SSF52540">
    <property type="entry name" value="P-loop containing nucleoside triphosphate hydrolases"/>
    <property type="match status" value="2"/>
</dbReference>
<dbReference type="InterPro" id="IPR015854">
    <property type="entry name" value="ABC_transpr_LolD-like"/>
</dbReference>
<reference evidence="11 12" key="1">
    <citation type="submission" date="2023-07" db="EMBL/GenBank/DDBJ databases">
        <title>Sequencing the genomes of 1000 actinobacteria strains.</title>
        <authorList>
            <person name="Klenk H.-P."/>
        </authorList>
    </citation>
    <scope>NUCLEOTIDE SEQUENCE [LARGE SCALE GENOMIC DNA]</scope>
    <source>
        <strain evidence="11 12">DSM 43749</strain>
    </source>
</reference>
<accession>A0ABU1PS10</accession>
<dbReference type="CDD" id="cd06261">
    <property type="entry name" value="TM_PBP2"/>
    <property type="match status" value="1"/>
</dbReference>
<dbReference type="InterPro" id="IPR035906">
    <property type="entry name" value="MetI-like_sf"/>
</dbReference>
<dbReference type="PROSITE" id="PS50893">
    <property type="entry name" value="ABC_TRANSPORTER_2"/>
    <property type="match status" value="2"/>
</dbReference>
<dbReference type="PROSITE" id="PS00211">
    <property type="entry name" value="ABC_TRANSPORTER_1"/>
    <property type="match status" value="2"/>
</dbReference>
<keyword evidence="7" id="KW-0813">Transport</keyword>
<proteinExistence type="inferred from homology"/>
<organism evidence="11 12">
    <name type="scientific">Saccharothrix longispora</name>
    <dbReference type="NCBI Taxonomy" id="33920"/>
    <lineage>
        <taxon>Bacteria</taxon>
        <taxon>Bacillati</taxon>
        <taxon>Actinomycetota</taxon>
        <taxon>Actinomycetes</taxon>
        <taxon>Pseudonocardiales</taxon>
        <taxon>Pseudonocardiaceae</taxon>
        <taxon>Saccharothrix</taxon>
    </lineage>
</organism>
<comment type="similarity">
    <text evidence="7">Belongs to the binding-protein-dependent transport system permease family.</text>
</comment>
<dbReference type="RefSeq" id="WP_310306120.1">
    <property type="nucleotide sequence ID" value="NZ_BAAAXB010000001.1"/>
</dbReference>
<dbReference type="InterPro" id="IPR000515">
    <property type="entry name" value="MetI-like"/>
</dbReference>
<dbReference type="InterPro" id="IPR003593">
    <property type="entry name" value="AAA+_ATPase"/>
</dbReference>
<keyword evidence="3" id="KW-0547">Nucleotide-binding</keyword>
<evidence type="ECO:0000313" key="11">
    <source>
        <dbReference type="EMBL" id="MDR6593423.1"/>
    </source>
</evidence>
<dbReference type="PROSITE" id="PS50928">
    <property type="entry name" value="ABC_TM1"/>
    <property type="match status" value="1"/>
</dbReference>
<feature type="transmembrane region" description="Helical" evidence="7">
    <location>
        <begin position="92"/>
        <end position="110"/>
    </location>
</feature>